<proteinExistence type="predicted"/>
<name>A0A2T3QLF1_PHODM</name>
<evidence type="ECO:0000313" key="1">
    <source>
        <dbReference type="EMBL" id="SPY43995.1"/>
    </source>
</evidence>
<evidence type="ECO:0000313" key="2">
    <source>
        <dbReference type="Proteomes" id="UP000251647"/>
    </source>
</evidence>
<dbReference type="RefSeq" id="WP_005305668.1">
    <property type="nucleotide sequence ID" value="NZ_PYOG01000006.1"/>
</dbReference>
<dbReference type="EMBL" id="UATL01000005">
    <property type="protein sequence ID" value="SPY43995.1"/>
    <property type="molecule type" value="Genomic_DNA"/>
</dbReference>
<protein>
    <submittedName>
        <fullName evidence="1">Uncharacterized protein</fullName>
    </submittedName>
</protein>
<accession>A0A2T3QLF1</accession>
<dbReference type="OrthoDB" id="5678073at2"/>
<dbReference type="Proteomes" id="UP000251647">
    <property type="component" value="Unassembled WGS sequence"/>
</dbReference>
<sequence length="289" mass="32054">MNDNAIKKVFKCSYDMPSTKEHTIDAELLGNTILSLAKVIKTSNRLVNGEDANIKLNVKAHEEGSFVVEFVAWVNQNGLDILDILGITMGTPIIGGTVFGALEQIKDNKIIAKIKKKDQQYQLQLSNGSFVECTEQVADIVTDPIVRSDLAKVINNPLSGDKDSKFILKDENNQPILSVDGESAQSFQSIPRTTLEEVINDVKQVTIHFSQVNFDGPTGWKCALPSGEIVSVRMRDTAFRDRINKGYEEFSKTKPSLVKLLTVEKKKADGSVTISYYIEEMIRQLGKNG</sequence>
<dbReference type="AlphaFoldDB" id="A0A2T3QLF1"/>
<organism evidence="1 2">
    <name type="scientific">Photobacterium damselae</name>
    <dbReference type="NCBI Taxonomy" id="38293"/>
    <lineage>
        <taxon>Bacteria</taxon>
        <taxon>Pseudomonadati</taxon>
        <taxon>Pseudomonadota</taxon>
        <taxon>Gammaproteobacteria</taxon>
        <taxon>Vibrionales</taxon>
        <taxon>Vibrionaceae</taxon>
        <taxon>Photobacterium</taxon>
    </lineage>
</organism>
<reference evidence="1 2" key="1">
    <citation type="submission" date="2018-06" db="EMBL/GenBank/DDBJ databases">
        <authorList>
            <consortium name="Pathogen Informatics"/>
            <person name="Doyle S."/>
        </authorList>
    </citation>
    <scope>NUCLEOTIDE SEQUENCE [LARGE SCALE GENOMIC DNA]</scope>
    <source>
        <strain evidence="1 2">NCTC11647</strain>
    </source>
</reference>
<gene>
    <name evidence="1" type="ORF">NCTC11647_02928</name>
</gene>